<dbReference type="AlphaFoldDB" id="A0A8H5ZPM8"/>
<comment type="caution">
    <text evidence="2">The sequence shown here is derived from an EMBL/GenBank/DDBJ whole genome shotgun (WGS) entry which is preliminary data.</text>
</comment>
<evidence type="ECO:0000313" key="2">
    <source>
        <dbReference type="EMBL" id="KAF5852759.1"/>
    </source>
</evidence>
<protein>
    <submittedName>
        <fullName evidence="2">Uncharacterized protein</fullName>
    </submittedName>
</protein>
<feature type="region of interest" description="Disordered" evidence="1">
    <location>
        <begin position="28"/>
        <end position="88"/>
    </location>
</feature>
<proteinExistence type="predicted"/>
<evidence type="ECO:0000313" key="3">
    <source>
        <dbReference type="Proteomes" id="UP000624244"/>
    </source>
</evidence>
<dbReference type="EMBL" id="WNKQ01000003">
    <property type="protein sequence ID" value="KAF5852759.1"/>
    <property type="molecule type" value="Genomic_DNA"/>
</dbReference>
<dbReference type="Proteomes" id="UP000624244">
    <property type="component" value="Unassembled WGS sequence"/>
</dbReference>
<reference evidence="2" key="1">
    <citation type="submission" date="2019-11" db="EMBL/GenBank/DDBJ databases">
        <title>Bipolaris sorokiniana Genome sequencing.</title>
        <authorList>
            <person name="Wang H."/>
        </authorList>
    </citation>
    <scope>NUCLEOTIDE SEQUENCE</scope>
</reference>
<evidence type="ECO:0000256" key="1">
    <source>
        <dbReference type="SAM" id="MobiDB-lite"/>
    </source>
</evidence>
<gene>
    <name evidence="2" type="ORF">GGP41_008151</name>
</gene>
<organism evidence="2 3">
    <name type="scientific">Cochliobolus sativus</name>
    <name type="common">Common root rot and spot blotch fungus</name>
    <name type="synonym">Bipolaris sorokiniana</name>
    <dbReference type="NCBI Taxonomy" id="45130"/>
    <lineage>
        <taxon>Eukaryota</taxon>
        <taxon>Fungi</taxon>
        <taxon>Dikarya</taxon>
        <taxon>Ascomycota</taxon>
        <taxon>Pezizomycotina</taxon>
        <taxon>Dothideomycetes</taxon>
        <taxon>Pleosporomycetidae</taxon>
        <taxon>Pleosporales</taxon>
        <taxon>Pleosporineae</taxon>
        <taxon>Pleosporaceae</taxon>
        <taxon>Bipolaris</taxon>
    </lineage>
</organism>
<name>A0A8H5ZPM8_COCSA</name>
<sequence length="151" mass="16133">MSMVAALDPRAASTGVMKVVKAREAGGSTFGIRKRAGSQERQLQATARGKSDGDGGHACARSVGNPRSEVRHGPSLHPSSPTDEQIPEWPSSPCFDLYALDIGAFVAVAPRIASLVAAGRQGTIEVLRHQGTIRSPFYWPPHRHKQRSGIV</sequence>
<accession>A0A8H5ZPM8</accession>